<dbReference type="OrthoDB" id="3267759at2"/>
<name>A0A0C7P3I9_DEFTU</name>
<reference evidence="2" key="1">
    <citation type="submission" date="2014-11" db="EMBL/GenBank/DDBJ databases">
        <authorList>
            <person name="Wibberg D."/>
        </authorList>
    </citation>
    <scope>NUCLEOTIDE SEQUENCE [LARGE SCALE GENOMIC DNA]</scope>
    <source>
        <strain evidence="2">L3</strain>
    </source>
</reference>
<proteinExistence type="predicted"/>
<sequence length="63" mass="7501">MSDEESFTRLLYYGTVQLNRSEEEVWLMPIGYLLDLWECHKQFLGLAKPKRMFTIDDVIPYGI</sequence>
<dbReference type="HOGENOM" id="CLU_210934_0_0_0"/>
<evidence type="ECO:0000313" key="2">
    <source>
        <dbReference type="Proteomes" id="UP000032809"/>
    </source>
</evidence>
<dbReference type="EMBL" id="LN824141">
    <property type="protein sequence ID" value="CEP78444.1"/>
    <property type="molecule type" value="Genomic_DNA"/>
</dbReference>
<gene>
    <name evidence="1" type="ORF">DTL3_1140</name>
</gene>
<dbReference type="STRING" id="1006576.DTL3_1140"/>
<keyword evidence="2" id="KW-1185">Reference proteome</keyword>
<dbReference type="Proteomes" id="UP000032809">
    <property type="component" value="Chromosome I"/>
</dbReference>
<protein>
    <submittedName>
        <fullName evidence="1">Uncharacterized protein</fullName>
    </submittedName>
</protein>
<dbReference type="PATRIC" id="fig|1006576.9.peg.1142"/>
<dbReference type="RefSeq" id="WP_045087892.1">
    <property type="nucleotide sequence ID" value="NZ_LN824141.1"/>
</dbReference>
<dbReference type="AlphaFoldDB" id="A0A0C7P3I9"/>
<accession>A0A0C7P3I9</accession>
<evidence type="ECO:0000313" key="1">
    <source>
        <dbReference type="EMBL" id="CEP78444.1"/>
    </source>
</evidence>
<organism evidence="1 2">
    <name type="scientific">Defluviitoga tunisiensis</name>
    <dbReference type="NCBI Taxonomy" id="1006576"/>
    <lineage>
        <taxon>Bacteria</taxon>
        <taxon>Thermotogati</taxon>
        <taxon>Thermotogota</taxon>
        <taxon>Thermotogae</taxon>
        <taxon>Petrotogales</taxon>
        <taxon>Petrotogaceae</taxon>
        <taxon>Defluviitoga</taxon>
    </lineage>
</organism>
<dbReference type="KEGG" id="dtn:DTL3_1140"/>